<gene>
    <name evidence="7" type="ORF">SAMN04487962_106179</name>
</gene>
<keyword evidence="2 4" id="KW-0560">Oxidoreductase</keyword>
<keyword evidence="8" id="KW-1185">Reference proteome</keyword>
<protein>
    <submittedName>
        <fullName evidence="7">Lactate dehydrogenase</fullName>
    </submittedName>
</protein>
<evidence type="ECO:0000256" key="2">
    <source>
        <dbReference type="ARBA" id="ARBA00023002"/>
    </source>
</evidence>
<feature type="domain" description="D-isomer specific 2-hydroxyacid dehydrogenase NAD-binding" evidence="6">
    <location>
        <begin position="109"/>
        <end position="280"/>
    </location>
</feature>
<feature type="domain" description="D-isomer specific 2-hydroxyacid dehydrogenase catalytic" evidence="5">
    <location>
        <begin position="6"/>
        <end position="304"/>
    </location>
</feature>
<dbReference type="GO" id="GO:0016618">
    <property type="term" value="F:hydroxypyruvate reductase [NAD(P)H] activity"/>
    <property type="evidence" value="ECO:0007669"/>
    <property type="project" value="TreeGrafter"/>
</dbReference>
<evidence type="ECO:0000256" key="1">
    <source>
        <dbReference type="ARBA" id="ARBA00022857"/>
    </source>
</evidence>
<dbReference type="InterPro" id="IPR036291">
    <property type="entry name" value="NAD(P)-bd_dom_sf"/>
</dbReference>
<dbReference type="Pfam" id="PF02826">
    <property type="entry name" value="2-Hacid_dh_C"/>
    <property type="match status" value="1"/>
</dbReference>
<dbReference type="EMBL" id="FOHZ01000006">
    <property type="protein sequence ID" value="SET27893.1"/>
    <property type="molecule type" value="Genomic_DNA"/>
</dbReference>
<dbReference type="InterPro" id="IPR050223">
    <property type="entry name" value="D-isomer_2-hydroxyacid_DH"/>
</dbReference>
<dbReference type="AlphaFoldDB" id="A0A1I0D8B2"/>
<proteinExistence type="inferred from homology"/>
<evidence type="ECO:0000313" key="8">
    <source>
        <dbReference type="Proteomes" id="UP000198762"/>
    </source>
</evidence>
<evidence type="ECO:0000259" key="5">
    <source>
        <dbReference type="Pfam" id="PF00389"/>
    </source>
</evidence>
<dbReference type="SUPFAM" id="SSF52283">
    <property type="entry name" value="Formate/glycerate dehydrogenase catalytic domain-like"/>
    <property type="match status" value="1"/>
</dbReference>
<evidence type="ECO:0000256" key="3">
    <source>
        <dbReference type="ARBA" id="ARBA00023027"/>
    </source>
</evidence>
<dbReference type="GO" id="GO:0005829">
    <property type="term" value="C:cytosol"/>
    <property type="evidence" value="ECO:0007669"/>
    <property type="project" value="TreeGrafter"/>
</dbReference>
<dbReference type="GO" id="GO:0030267">
    <property type="term" value="F:glyoxylate reductase (NADPH) activity"/>
    <property type="evidence" value="ECO:0007669"/>
    <property type="project" value="TreeGrafter"/>
</dbReference>
<dbReference type="PANTHER" id="PTHR10996">
    <property type="entry name" value="2-HYDROXYACID DEHYDROGENASE-RELATED"/>
    <property type="match status" value="1"/>
</dbReference>
<accession>A0A1I0D8B2</accession>
<dbReference type="Pfam" id="PF00389">
    <property type="entry name" value="2-Hacid_dh"/>
    <property type="match status" value="1"/>
</dbReference>
<dbReference type="STRING" id="430453.SAMN04487962_106179"/>
<evidence type="ECO:0000313" key="7">
    <source>
        <dbReference type="EMBL" id="SET27893.1"/>
    </source>
</evidence>
<dbReference type="InterPro" id="IPR006139">
    <property type="entry name" value="D-isomer_2_OHA_DH_cat_dom"/>
</dbReference>
<evidence type="ECO:0000256" key="4">
    <source>
        <dbReference type="RuleBase" id="RU003719"/>
    </source>
</evidence>
<comment type="similarity">
    <text evidence="4">Belongs to the D-isomer specific 2-hydroxyacid dehydrogenase family.</text>
</comment>
<dbReference type="RefSeq" id="WP_091850532.1">
    <property type="nucleotide sequence ID" value="NZ_FOHZ01000006.1"/>
</dbReference>
<keyword evidence="1" id="KW-0521">NADP</keyword>
<reference evidence="8" key="1">
    <citation type="submission" date="2016-10" db="EMBL/GenBank/DDBJ databases">
        <authorList>
            <person name="Varghese N."/>
            <person name="Submissions S."/>
        </authorList>
    </citation>
    <scope>NUCLEOTIDE SEQUENCE [LARGE SCALE GENOMIC DNA]</scope>
    <source>
        <strain evidence="8">CGMCC 1.6489</strain>
    </source>
</reference>
<dbReference type="OrthoDB" id="9805416at2"/>
<dbReference type="FunFam" id="3.40.50.720:FF:000213">
    <property type="entry name" value="Putative 2-hydroxyacid dehydrogenase"/>
    <property type="match status" value="1"/>
</dbReference>
<sequence>MAIDILIAGRLPPNVLPQLEKRFRLHQLPEERNEAGAFLQQVGGSIRGMLTNAAQGAPEQLLSALPKLEIISSSGVGTDALNMDIAEARGISVRTTPGVLTEDVADGAIALMLATSRRLMQAERNVRAGRWLKDLPLGNRMTGKRLGILGLGKIGQALAKRAAAFDMPIAYHQRNRNPDVPYAYHDSVVSLAEASDFLVVIVPGGPATENMVDGKVFDALGPEGILVNVGRGSTVDQPELIRALEQGRIRAAGLDVLADEPHVPDALLELENVVLTPHYASGTTETRLAMGQRVVDNLLEYFEAELQGAD</sequence>
<dbReference type="PANTHER" id="PTHR10996:SF178">
    <property type="entry name" value="2-HYDROXYACID DEHYDROGENASE YGL185C-RELATED"/>
    <property type="match status" value="1"/>
</dbReference>
<keyword evidence="3" id="KW-0520">NAD</keyword>
<dbReference type="SUPFAM" id="SSF51735">
    <property type="entry name" value="NAD(P)-binding Rossmann-fold domains"/>
    <property type="match status" value="1"/>
</dbReference>
<dbReference type="Proteomes" id="UP000198762">
    <property type="component" value="Unassembled WGS sequence"/>
</dbReference>
<dbReference type="CDD" id="cd12156">
    <property type="entry name" value="HPPR"/>
    <property type="match status" value="1"/>
</dbReference>
<name>A0A1I0D8B2_9GAMM</name>
<organism evidence="7 8">
    <name type="scientific">Marinobacter segnicrescens</name>
    <dbReference type="NCBI Taxonomy" id="430453"/>
    <lineage>
        <taxon>Bacteria</taxon>
        <taxon>Pseudomonadati</taxon>
        <taxon>Pseudomonadota</taxon>
        <taxon>Gammaproteobacteria</taxon>
        <taxon>Pseudomonadales</taxon>
        <taxon>Marinobacteraceae</taxon>
        <taxon>Marinobacter</taxon>
    </lineage>
</organism>
<evidence type="ECO:0000259" key="6">
    <source>
        <dbReference type="Pfam" id="PF02826"/>
    </source>
</evidence>
<dbReference type="GO" id="GO:0051287">
    <property type="term" value="F:NAD binding"/>
    <property type="evidence" value="ECO:0007669"/>
    <property type="project" value="InterPro"/>
</dbReference>
<dbReference type="Gene3D" id="3.40.50.720">
    <property type="entry name" value="NAD(P)-binding Rossmann-like Domain"/>
    <property type="match status" value="2"/>
</dbReference>
<dbReference type="InterPro" id="IPR006140">
    <property type="entry name" value="D-isomer_DH_NAD-bd"/>
</dbReference>